<keyword evidence="1 4" id="KW-0238">DNA-binding</keyword>
<protein>
    <submittedName>
        <fullName evidence="4">DNA-binding protein</fullName>
    </submittedName>
</protein>
<dbReference type="InterPro" id="IPR010982">
    <property type="entry name" value="Lambda_DNA-bd_dom_sf"/>
</dbReference>
<evidence type="ECO:0000313" key="5">
    <source>
        <dbReference type="Proteomes" id="UP000092611"/>
    </source>
</evidence>
<gene>
    <name evidence="4" type="ORF">A9Z62_08030</name>
</gene>
<comment type="caution">
    <text evidence="4">The sequence shown here is derived from an EMBL/GenBank/DDBJ whole genome shotgun (WGS) entry which is preliminary data.</text>
</comment>
<dbReference type="Pfam" id="PF01381">
    <property type="entry name" value="HTH_3"/>
    <property type="match status" value="1"/>
</dbReference>
<evidence type="ECO:0000256" key="2">
    <source>
        <dbReference type="SAM" id="Coils"/>
    </source>
</evidence>
<dbReference type="InterPro" id="IPR001387">
    <property type="entry name" value="Cro/C1-type_HTH"/>
</dbReference>
<dbReference type="PROSITE" id="PS50943">
    <property type="entry name" value="HTH_CROC1"/>
    <property type="match status" value="1"/>
</dbReference>
<evidence type="ECO:0000259" key="3">
    <source>
        <dbReference type="PROSITE" id="PS50943"/>
    </source>
</evidence>
<evidence type="ECO:0000313" key="4">
    <source>
        <dbReference type="EMBL" id="OBX47862.1"/>
    </source>
</evidence>
<dbReference type="PANTHER" id="PTHR46558">
    <property type="entry name" value="TRACRIPTIONAL REGULATORY PROTEIN-RELATED-RELATED"/>
    <property type="match status" value="1"/>
</dbReference>
<feature type="coiled-coil region" evidence="2">
    <location>
        <begin position="107"/>
        <end position="134"/>
    </location>
</feature>
<dbReference type="SMART" id="SM00530">
    <property type="entry name" value="HTH_XRE"/>
    <property type="match status" value="1"/>
</dbReference>
<evidence type="ECO:0000256" key="1">
    <source>
        <dbReference type="ARBA" id="ARBA00023125"/>
    </source>
</evidence>
<keyword evidence="2" id="KW-0175">Coiled coil</keyword>
<dbReference type="CDD" id="cd00093">
    <property type="entry name" value="HTH_XRE"/>
    <property type="match status" value="1"/>
</dbReference>
<reference evidence="4 5" key="1">
    <citation type="submission" date="2016-06" db="EMBL/GenBank/DDBJ databases">
        <title>Draft genome of Haemophilus haemolyticus CCUG 24149.</title>
        <authorList>
            <person name="Engstrom-Jakobsson H."/>
            <person name="Salva-Serra F."/>
            <person name="Thorell K."/>
            <person name="Gonzales-Siles L."/>
            <person name="Karlsson R."/>
            <person name="Boulund F."/>
            <person name="Engstrand L."/>
            <person name="Kristiansson E."/>
            <person name="Moore E."/>
        </authorList>
    </citation>
    <scope>NUCLEOTIDE SEQUENCE [LARGE SCALE GENOMIC DNA]</scope>
    <source>
        <strain evidence="4 5">CCUG 24149</strain>
    </source>
</reference>
<dbReference type="PANTHER" id="PTHR46558:SF11">
    <property type="entry name" value="HTH-TYPE TRANSCRIPTIONAL REGULATOR XRE"/>
    <property type="match status" value="1"/>
</dbReference>
<sequence length="135" mass="15770">MKINEKIKKLREDHQWTQEEMAQKLSMTTKGYAKIERGETISNLPRFEQIAEVFNMDICELLSYGEEGKIYINNTDNNLSNSFISLGNGNEDTDKLKLIISHKDELLAHKIEIIENQKRELELLREMLNTLKNKS</sequence>
<dbReference type="RefSeq" id="WP_065246046.1">
    <property type="nucleotide sequence ID" value="NZ_LZDL01000007.1"/>
</dbReference>
<dbReference type="Proteomes" id="UP000092611">
    <property type="component" value="Unassembled WGS sequence"/>
</dbReference>
<dbReference type="OrthoDB" id="5678656at2"/>
<feature type="domain" description="HTH cro/C1-type" evidence="3">
    <location>
        <begin position="7"/>
        <end position="61"/>
    </location>
</feature>
<organism evidence="4 5">
    <name type="scientific">Haemophilus haemolyticus</name>
    <dbReference type="NCBI Taxonomy" id="726"/>
    <lineage>
        <taxon>Bacteria</taxon>
        <taxon>Pseudomonadati</taxon>
        <taxon>Pseudomonadota</taxon>
        <taxon>Gammaproteobacteria</taxon>
        <taxon>Pasteurellales</taxon>
        <taxon>Pasteurellaceae</taxon>
        <taxon>Haemophilus</taxon>
    </lineage>
</organism>
<dbReference type="EMBL" id="LZDL01000007">
    <property type="protein sequence ID" value="OBX47862.1"/>
    <property type="molecule type" value="Genomic_DNA"/>
</dbReference>
<dbReference type="AlphaFoldDB" id="A0A1B8PGB5"/>
<proteinExistence type="predicted"/>
<accession>A0A1B8PGB5</accession>
<dbReference type="Gene3D" id="1.10.260.40">
    <property type="entry name" value="lambda repressor-like DNA-binding domains"/>
    <property type="match status" value="1"/>
</dbReference>
<dbReference type="GO" id="GO:0003677">
    <property type="term" value="F:DNA binding"/>
    <property type="evidence" value="ECO:0007669"/>
    <property type="project" value="UniProtKB-KW"/>
</dbReference>
<name>A0A1B8PGB5_HAEHA</name>
<dbReference type="SUPFAM" id="SSF47413">
    <property type="entry name" value="lambda repressor-like DNA-binding domains"/>
    <property type="match status" value="1"/>
</dbReference>